<comment type="subcellular location">
    <subcellularLocation>
        <location evidence="1">Early endosome</location>
    </subcellularLocation>
</comment>
<dbReference type="Pfam" id="PF10212">
    <property type="entry name" value="PPP1R21_helical"/>
    <property type="match status" value="1"/>
</dbReference>
<dbReference type="PANTHER" id="PTHR21448:SF0">
    <property type="entry name" value="PROTEIN PHOSPHATASE 1 REGULATORY SUBUNIT 21"/>
    <property type="match status" value="1"/>
</dbReference>
<dbReference type="SMART" id="SM01254">
    <property type="entry name" value="KLRAQ"/>
    <property type="match status" value="1"/>
</dbReference>
<evidence type="ECO:0000256" key="6">
    <source>
        <dbReference type="ARBA" id="ARBA00031361"/>
    </source>
</evidence>
<dbReference type="eggNOG" id="KOG4421">
    <property type="taxonomic scope" value="Eukaryota"/>
</dbReference>
<evidence type="ECO:0000256" key="3">
    <source>
        <dbReference type="ARBA" id="ARBA00022753"/>
    </source>
</evidence>
<dbReference type="GO" id="GO:0016020">
    <property type="term" value="C:membrane"/>
    <property type="evidence" value="ECO:0007669"/>
    <property type="project" value="TreeGrafter"/>
</dbReference>
<dbReference type="STRING" id="7209.A0A1I7VRJ2"/>
<evidence type="ECO:0000256" key="2">
    <source>
        <dbReference type="ARBA" id="ARBA00020102"/>
    </source>
</evidence>
<keyword evidence="11" id="KW-1185">Reference proteome</keyword>
<dbReference type="InterPro" id="IPR040024">
    <property type="entry name" value="PPP1R21"/>
</dbReference>
<keyword evidence="4" id="KW-0694">RNA-binding</keyword>
<evidence type="ECO:0000313" key="12">
    <source>
        <dbReference type="WBParaSite" id="EN70_5490"/>
    </source>
</evidence>
<evidence type="ECO:0000256" key="4">
    <source>
        <dbReference type="ARBA" id="ARBA00022884"/>
    </source>
</evidence>
<dbReference type="WBParaSite" id="EN70_5490">
    <property type="protein sequence ID" value="EN70_5490"/>
    <property type="gene ID" value="EN70_5490"/>
</dbReference>
<name>A0A1I7VRJ2_LOALO</name>
<feature type="coiled-coil region" evidence="9">
    <location>
        <begin position="7"/>
        <end position="90"/>
    </location>
</feature>
<dbReference type="GO" id="GO:0005769">
    <property type="term" value="C:early endosome"/>
    <property type="evidence" value="ECO:0007669"/>
    <property type="project" value="UniProtKB-SubCell"/>
</dbReference>
<evidence type="ECO:0000256" key="5">
    <source>
        <dbReference type="ARBA" id="ARBA00023054"/>
    </source>
</evidence>
<sequence length="705" mass="80461">MSTISSNADINTKYQRVAAEYAKLKAQIPTLKNAVIAEQAKNEKLSIDLHNSKLALRKLENEKEGFEFRNSQLVKRVESLQNEIDNVKQTSVKKRGLLFQKNTRVERSLELDNGILQMELQKKVAENETLHKKISELENEYMETTAALNEQYRTLEIENGKLKEELKGIRMNVTTNQTLSMNCGMEKQSEIQLVPANISVLEADAAISQNMMLHSEGSVTMKETLQVLWLDALRMAKMLAAGFANLLQLFEQRSTIYPNDSNMEKLPERTLLYGRRLLSSCDMFGACSSSIENILVKNAKDDCCDLPSQCSEIISVITGALISCREWQELFCENNIDENRVSWCGTNLNKCNEDWTTSFLTVIRFLIALSRQIECSDDQSTTELFALIEKLKTSLADCSRAYTAKIFNENRIPTATKRLRCVNECINNCLISLHRNLNSFAAFVQLIMSSSQLKEENVVPESTEVACPPLDSVLSNNGMKVIANKNGGEIEHEEEQMSESKCQRSAADFWKSEMELATKRIVELEKEKERIALNYELLKMKLESVKSLESGNAVSEFPCKDADVICSYFEERIGELHADIEHVRSRAFYYKYECKDLLKLAKLSKQENKALREELGLVTARESALKEELEVTRKSYEVQLQNLHEHIANLNIQLDEQSKAMNSFKDVLNGVTSTKQKKFYSGTLSDIESDMYYESRNERAFGYWY</sequence>
<dbReference type="InterPro" id="IPR019348">
    <property type="entry name" value="PPP1R21_six_helix"/>
</dbReference>
<organism evidence="11 12">
    <name type="scientific">Loa loa</name>
    <name type="common">Eye worm</name>
    <name type="synonym">Filaria loa</name>
    <dbReference type="NCBI Taxonomy" id="7209"/>
    <lineage>
        <taxon>Eukaryota</taxon>
        <taxon>Metazoa</taxon>
        <taxon>Ecdysozoa</taxon>
        <taxon>Nematoda</taxon>
        <taxon>Chromadorea</taxon>
        <taxon>Rhabditida</taxon>
        <taxon>Spirurina</taxon>
        <taxon>Spiruromorpha</taxon>
        <taxon>Filarioidea</taxon>
        <taxon>Onchocercidae</taxon>
        <taxon>Loa</taxon>
    </lineage>
</organism>
<protein>
    <recommendedName>
        <fullName evidence="2">Protein phosphatase 1 regulatory subunit 21</fullName>
    </recommendedName>
    <alternativeName>
        <fullName evidence="7">Coiled-coil domain-containing protein 128</fullName>
    </alternativeName>
    <alternativeName>
        <fullName evidence="8">Ferry endosomal RAB5 effector complex subunit 2</fullName>
    </alternativeName>
    <alternativeName>
        <fullName evidence="6">KLRAQ motif-containing protein 1</fullName>
    </alternativeName>
</protein>
<evidence type="ECO:0000256" key="7">
    <source>
        <dbReference type="ARBA" id="ARBA00031617"/>
    </source>
</evidence>
<evidence type="ECO:0000256" key="1">
    <source>
        <dbReference type="ARBA" id="ARBA00004412"/>
    </source>
</evidence>
<evidence type="ECO:0000259" key="10">
    <source>
        <dbReference type="SMART" id="SM01254"/>
    </source>
</evidence>
<feature type="coiled-coil region" evidence="9">
    <location>
        <begin position="120"/>
        <end position="172"/>
    </location>
</feature>
<dbReference type="InterPro" id="IPR049372">
    <property type="entry name" value="PPP1R21_C"/>
</dbReference>
<dbReference type="Pfam" id="PF21636">
    <property type="entry name" value="PPP1R21_C"/>
    <property type="match status" value="1"/>
</dbReference>
<dbReference type="AlphaFoldDB" id="A0A1I7VRJ2"/>
<evidence type="ECO:0000256" key="8">
    <source>
        <dbReference type="ARBA" id="ARBA00044824"/>
    </source>
</evidence>
<keyword evidence="3" id="KW-0967">Endosome</keyword>
<feature type="coiled-coil region" evidence="9">
    <location>
        <begin position="594"/>
        <end position="660"/>
    </location>
</feature>
<feature type="coiled-coil region" evidence="9">
    <location>
        <begin position="507"/>
        <end position="541"/>
    </location>
</feature>
<keyword evidence="5 9" id="KW-0175">Coiled coil</keyword>
<feature type="domain" description="Protein phosphatase 1 regulatory subunit 21 N-terminal" evidence="10">
    <location>
        <begin position="15"/>
        <end position="120"/>
    </location>
</feature>
<dbReference type="Proteomes" id="UP000095285">
    <property type="component" value="Unassembled WGS sequence"/>
</dbReference>
<evidence type="ECO:0000256" key="9">
    <source>
        <dbReference type="SAM" id="Coils"/>
    </source>
</evidence>
<dbReference type="Pfam" id="PF10205">
    <property type="entry name" value="KLRAQ"/>
    <property type="match status" value="1"/>
</dbReference>
<dbReference type="InterPro" id="IPR019343">
    <property type="entry name" value="PPP1R21_N"/>
</dbReference>
<proteinExistence type="predicted"/>
<dbReference type="PANTHER" id="PTHR21448">
    <property type="entry name" value="SMOOTH MUSCLE MYOSIN HEAVY CHAIN-RELATED"/>
    <property type="match status" value="1"/>
</dbReference>
<dbReference type="GO" id="GO:0003723">
    <property type="term" value="F:RNA binding"/>
    <property type="evidence" value="ECO:0007669"/>
    <property type="project" value="UniProtKB-KW"/>
</dbReference>
<reference evidence="12" key="2">
    <citation type="submission" date="2016-11" db="UniProtKB">
        <authorList>
            <consortium name="WormBaseParasite"/>
        </authorList>
    </citation>
    <scope>IDENTIFICATION</scope>
</reference>
<accession>A0A1I7VRJ2</accession>
<reference evidence="11" key="1">
    <citation type="submission" date="2012-04" db="EMBL/GenBank/DDBJ databases">
        <title>The Genome Sequence of Loa loa.</title>
        <authorList>
            <consortium name="The Broad Institute Genome Sequencing Platform"/>
            <consortium name="Broad Institute Genome Sequencing Center for Infectious Disease"/>
            <person name="Nutman T.B."/>
            <person name="Fink D.L."/>
            <person name="Russ C."/>
            <person name="Young S."/>
            <person name="Zeng Q."/>
            <person name="Gargeya S."/>
            <person name="Alvarado L."/>
            <person name="Berlin A."/>
            <person name="Chapman S.B."/>
            <person name="Chen Z."/>
            <person name="Freedman E."/>
            <person name="Gellesch M."/>
            <person name="Goldberg J."/>
            <person name="Griggs A."/>
            <person name="Gujja S."/>
            <person name="Heilman E.R."/>
            <person name="Heiman D."/>
            <person name="Howarth C."/>
            <person name="Mehta T."/>
            <person name="Neiman D."/>
            <person name="Pearson M."/>
            <person name="Roberts A."/>
            <person name="Saif S."/>
            <person name="Shea T."/>
            <person name="Shenoy N."/>
            <person name="Sisk P."/>
            <person name="Stolte C."/>
            <person name="Sykes S."/>
            <person name="White J."/>
            <person name="Yandava C."/>
            <person name="Haas B."/>
            <person name="Henn M.R."/>
            <person name="Nusbaum C."/>
            <person name="Birren B."/>
        </authorList>
    </citation>
    <scope>NUCLEOTIDE SEQUENCE [LARGE SCALE GENOMIC DNA]</scope>
</reference>
<evidence type="ECO:0000313" key="11">
    <source>
        <dbReference type="Proteomes" id="UP000095285"/>
    </source>
</evidence>